<feature type="transmembrane region" description="Helical" evidence="1">
    <location>
        <begin position="72"/>
        <end position="93"/>
    </location>
</feature>
<dbReference type="PANTHER" id="PTHR37814:SF1">
    <property type="entry name" value="MEMBRANE PROTEIN"/>
    <property type="match status" value="1"/>
</dbReference>
<organism evidence="2 3">
    <name type="scientific">Aquibacillus koreensis</name>
    <dbReference type="NCBI Taxonomy" id="279446"/>
    <lineage>
        <taxon>Bacteria</taxon>
        <taxon>Bacillati</taxon>
        <taxon>Bacillota</taxon>
        <taxon>Bacilli</taxon>
        <taxon>Bacillales</taxon>
        <taxon>Bacillaceae</taxon>
        <taxon>Aquibacillus</taxon>
    </lineage>
</organism>
<protein>
    <submittedName>
        <fullName evidence="2">Uncharacterized protein</fullName>
    </submittedName>
</protein>
<accession>A0A9X4AL66</accession>
<sequence>MCILAINFSILTTIEDSSLAEVPMLSVSSYISPWLQLIFTFVLFAQIYTTAVSNLFGFVSRFHFVKSSYRKGLVLLTALVALLIGQLGFSTIIHHIYPIVGYGGAILLVGLLSSWFFKQDKRNFN</sequence>
<proteinExistence type="predicted"/>
<feature type="transmembrane region" description="Helical" evidence="1">
    <location>
        <begin position="34"/>
        <end position="60"/>
    </location>
</feature>
<keyword evidence="1" id="KW-1133">Transmembrane helix</keyword>
<comment type="caution">
    <text evidence="2">The sequence shown here is derived from an EMBL/GenBank/DDBJ whole genome shotgun (WGS) entry which is preliminary data.</text>
</comment>
<dbReference type="EMBL" id="JAMQJZ010000017">
    <property type="protein sequence ID" value="MDC3422153.1"/>
    <property type="molecule type" value="Genomic_DNA"/>
</dbReference>
<keyword evidence="3" id="KW-1185">Reference proteome</keyword>
<evidence type="ECO:0000313" key="2">
    <source>
        <dbReference type="EMBL" id="MDC3422153.1"/>
    </source>
</evidence>
<dbReference type="AlphaFoldDB" id="A0A9X4AL66"/>
<dbReference type="RefSeq" id="WP_259867136.1">
    <property type="nucleotide sequence ID" value="NZ_JAMQJZ010000017.1"/>
</dbReference>
<evidence type="ECO:0000313" key="3">
    <source>
        <dbReference type="Proteomes" id="UP001145072"/>
    </source>
</evidence>
<dbReference type="Proteomes" id="UP001145072">
    <property type="component" value="Unassembled WGS sequence"/>
</dbReference>
<reference evidence="2" key="1">
    <citation type="submission" date="2022-06" db="EMBL/GenBank/DDBJ databases">
        <title>Aquibacillus sp. a new bacterium isolated from soil saline samples.</title>
        <authorList>
            <person name="Galisteo C."/>
            <person name="De La Haba R."/>
            <person name="Sanchez-Porro C."/>
            <person name="Ventosa A."/>
        </authorList>
    </citation>
    <scope>NUCLEOTIDE SEQUENCE</scope>
    <source>
        <strain evidence="2">JCM 12387</strain>
    </source>
</reference>
<dbReference type="PANTHER" id="PTHR37814">
    <property type="entry name" value="CONSERVED MEMBRANE PROTEIN"/>
    <property type="match status" value="1"/>
</dbReference>
<name>A0A9X4AL66_9BACI</name>
<keyword evidence="1" id="KW-0812">Transmembrane</keyword>
<feature type="transmembrane region" description="Helical" evidence="1">
    <location>
        <begin position="99"/>
        <end position="117"/>
    </location>
</feature>
<evidence type="ECO:0000256" key="1">
    <source>
        <dbReference type="SAM" id="Phobius"/>
    </source>
</evidence>
<keyword evidence="1" id="KW-0472">Membrane</keyword>
<dbReference type="InterPro" id="IPR038728">
    <property type="entry name" value="YkvI-like"/>
</dbReference>
<gene>
    <name evidence="2" type="ORF">NC661_17535</name>
</gene>